<accession>A0A9D1ZWL5</accession>
<feature type="domain" description="Transcriptional regulator TetR C-terminal Firmicutes type" evidence="1">
    <location>
        <begin position="81"/>
        <end position="175"/>
    </location>
</feature>
<dbReference type="Gene3D" id="1.10.357.10">
    <property type="entry name" value="Tetracycline Repressor, domain 2"/>
    <property type="match status" value="1"/>
</dbReference>
<dbReference type="Pfam" id="PF14278">
    <property type="entry name" value="TetR_C_8"/>
    <property type="match status" value="1"/>
</dbReference>
<name>A0A9D1ZWL5_9FIRM</name>
<dbReference type="PANTHER" id="PTHR43479:SF7">
    <property type="entry name" value="TETR-FAMILY TRANSCRIPTIONAL REGULATOR"/>
    <property type="match status" value="1"/>
</dbReference>
<reference evidence="2" key="1">
    <citation type="journal article" date="2021" name="PeerJ">
        <title>Extensive microbial diversity within the chicken gut microbiome revealed by metagenomics and culture.</title>
        <authorList>
            <person name="Gilroy R."/>
            <person name="Ravi A."/>
            <person name="Getino M."/>
            <person name="Pursley I."/>
            <person name="Horton D.L."/>
            <person name="Alikhan N.F."/>
            <person name="Baker D."/>
            <person name="Gharbi K."/>
            <person name="Hall N."/>
            <person name="Watson M."/>
            <person name="Adriaenssens E.M."/>
            <person name="Foster-Nyarko E."/>
            <person name="Jarju S."/>
            <person name="Secka A."/>
            <person name="Antonio M."/>
            <person name="Oren A."/>
            <person name="Chaudhuri R.R."/>
            <person name="La Ragione R."/>
            <person name="Hildebrand F."/>
            <person name="Pallen M.J."/>
        </authorList>
    </citation>
    <scope>NUCLEOTIDE SEQUENCE</scope>
    <source>
        <strain evidence="2">1345</strain>
    </source>
</reference>
<sequence length="197" mass="22692">MREKQENTRIRATQEAIKQAYLRSLQSSDKINVAKLCRRARVNRGTFYNHFADIADVQETLENELFESVASELKKSSAFPYEFFLNVLRVIKENTVLVKAVLDNIQNSVFFRNVVSYFRHMYVGDFERVSPALPREEAESLFTYILSGSIGLISDWLRTQQAEPEEKIAEKISRLNGAVLAFVRQNPSGTDDRKNSF</sequence>
<dbReference type="AlphaFoldDB" id="A0A9D1ZWL5"/>
<organism evidence="2 3">
    <name type="scientific">Candidatus Borkfalkia excrementigallinarum</name>
    <dbReference type="NCBI Taxonomy" id="2838506"/>
    <lineage>
        <taxon>Bacteria</taxon>
        <taxon>Bacillati</taxon>
        <taxon>Bacillota</taxon>
        <taxon>Clostridia</taxon>
        <taxon>Christensenellales</taxon>
        <taxon>Christensenellaceae</taxon>
        <taxon>Candidatus Borkfalkia</taxon>
    </lineage>
</organism>
<evidence type="ECO:0000313" key="2">
    <source>
        <dbReference type="EMBL" id="HIY97557.1"/>
    </source>
</evidence>
<dbReference type="Proteomes" id="UP000886750">
    <property type="component" value="Unassembled WGS sequence"/>
</dbReference>
<dbReference type="EMBL" id="DXCQ01000071">
    <property type="protein sequence ID" value="HIY97557.1"/>
    <property type="molecule type" value="Genomic_DNA"/>
</dbReference>
<evidence type="ECO:0000259" key="1">
    <source>
        <dbReference type="Pfam" id="PF14278"/>
    </source>
</evidence>
<protein>
    <submittedName>
        <fullName evidence="2">TetR family transcriptional regulator C-terminal domain-containing protein</fullName>
    </submittedName>
</protein>
<dbReference type="InterPro" id="IPR039532">
    <property type="entry name" value="TetR_C_Firmicutes"/>
</dbReference>
<evidence type="ECO:0000313" key="3">
    <source>
        <dbReference type="Proteomes" id="UP000886750"/>
    </source>
</evidence>
<reference evidence="2" key="2">
    <citation type="submission" date="2021-04" db="EMBL/GenBank/DDBJ databases">
        <authorList>
            <person name="Gilroy R."/>
        </authorList>
    </citation>
    <scope>NUCLEOTIDE SEQUENCE</scope>
    <source>
        <strain evidence="2">1345</strain>
    </source>
</reference>
<gene>
    <name evidence="2" type="ORF">H9729_07695</name>
</gene>
<comment type="caution">
    <text evidence="2">The sequence shown here is derived from an EMBL/GenBank/DDBJ whole genome shotgun (WGS) entry which is preliminary data.</text>
</comment>
<proteinExistence type="predicted"/>
<dbReference type="InterPro" id="IPR050624">
    <property type="entry name" value="HTH-type_Tx_Regulator"/>
</dbReference>
<dbReference type="PANTHER" id="PTHR43479">
    <property type="entry name" value="ACREF/ENVCD OPERON REPRESSOR-RELATED"/>
    <property type="match status" value="1"/>
</dbReference>
<dbReference type="InterPro" id="IPR009057">
    <property type="entry name" value="Homeodomain-like_sf"/>
</dbReference>
<dbReference type="SUPFAM" id="SSF46689">
    <property type="entry name" value="Homeodomain-like"/>
    <property type="match status" value="1"/>
</dbReference>